<proteinExistence type="predicted"/>
<sequence length="42" mass="4562">MSIDRDLNASINLRKRVLIGEETSECKTHSRDAVGSTVNACA</sequence>
<name>A0A3N6PE19_9CYAN</name>
<dbReference type="EMBL" id="RCBY01000043">
    <property type="protein sequence ID" value="RQH45943.1"/>
    <property type="molecule type" value="Genomic_DNA"/>
</dbReference>
<keyword evidence="2" id="KW-1185">Reference proteome</keyword>
<accession>A0A3N6PE19</accession>
<dbReference type="Proteomes" id="UP000269154">
    <property type="component" value="Unassembled WGS sequence"/>
</dbReference>
<evidence type="ECO:0000313" key="2">
    <source>
        <dbReference type="Proteomes" id="UP000269154"/>
    </source>
</evidence>
<protein>
    <submittedName>
        <fullName evidence="1">Uncharacterized protein</fullName>
    </submittedName>
</protein>
<reference evidence="1 2" key="1">
    <citation type="journal article" date="2018" name="ACS Chem. Biol.">
        <title>Ketoreductase domain dysfunction expands chemodiversity: malyngamide biosynthesis in the cyanobacterium Okeania hirsuta.</title>
        <authorList>
            <person name="Moss N.A."/>
            <person name="Leao T."/>
            <person name="Rankin M."/>
            <person name="McCullough T.M."/>
            <person name="Qu P."/>
            <person name="Korobeynikov A."/>
            <person name="Smith J.L."/>
            <person name="Gerwick L."/>
            <person name="Gerwick W.H."/>
        </authorList>
    </citation>
    <scope>NUCLEOTIDE SEQUENCE [LARGE SCALE GENOMIC DNA]</scope>
    <source>
        <strain evidence="1 2">PAB10Feb10-1</strain>
    </source>
</reference>
<organism evidence="1 2">
    <name type="scientific">Okeania hirsuta</name>
    <dbReference type="NCBI Taxonomy" id="1458930"/>
    <lineage>
        <taxon>Bacteria</taxon>
        <taxon>Bacillati</taxon>
        <taxon>Cyanobacteriota</taxon>
        <taxon>Cyanophyceae</taxon>
        <taxon>Oscillatoriophycideae</taxon>
        <taxon>Oscillatoriales</taxon>
        <taxon>Microcoleaceae</taxon>
        <taxon>Okeania</taxon>
    </lineage>
</organism>
<comment type="caution">
    <text evidence="1">The sequence shown here is derived from an EMBL/GenBank/DDBJ whole genome shotgun (WGS) entry which is preliminary data.</text>
</comment>
<dbReference type="AlphaFoldDB" id="A0A3N6PE19"/>
<gene>
    <name evidence="1" type="ORF">D5R40_10190</name>
</gene>
<evidence type="ECO:0000313" key="1">
    <source>
        <dbReference type="EMBL" id="RQH45943.1"/>
    </source>
</evidence>